<protein>
    <submittedName>
        <fullName evidence="2">Uncharacterized protein</fullName>
    </submittedName>
</protein>
<accession>A0AAN7ASM1</accession>
<feature type="compositionally biased region" description="Polar residues" evidence="1">
    <location>
        <begin position="94"/>
        <end position="107"/>
    </location>
</feature>
<reference evidence="2" key="1">
    <citation type="journal article" date="2023" name="Mol. Phylogenet. Evol.">
        <title>Genome-scale phylogeny and comparative genomics of the fungal order Sordariales.</title>
        <authorList>
            <person name="Hensen N."/>
            <person name="Bonometti L."/>
            <person name="Westerberg I."/>
            <person name="Brannstrom I.O."/>
            <person name="Guillou S."/>
            <person name="Cros-Aarteil S."/>
            <person name="Calhoun S."/>
            <person name="Haridas S."/>
            <person name="Kuo A."/>
            <person name="Mondo S."/>
            <person name="Pangilinan J."/>
            <person name="Riley R."/>
            <person name="LaButti K."/>
            <person name="Andreopoulos B."/>
            <person name="Lipzen A."/>
            <person name="Chen C."/>
            <person name="Yan M."/>
            <person name="Daum C."/>
            <person name="Ng V."/>
            <person name="Clum A."/>
            <person name="Steindorff A."/>
            <person name="Ohm R.A."/>
            <person name="Martin F."/>
            <person name="Silar P."/>
            <person name="Natvig D.O."/>
            <person name="Lalanne C."/>
            <person name="Gautier V."/>
            <person name="Ament-Velasquez S.L."/>
            <person name="Kruys A."/>
            <person name="Hutchinson M.I."/>
            <person name="Powell A.J."/>
            <person name="Barry K."/>
            <person name="Miller A.N."/>
            <person name="Grigoriev I.V."/>
            <person name="Debuchy R."/>
            <person name="Gladieux P."/>
            <person name="Hiltunen Thoren M."/>
            <person name="Johannesson H."/>
        </authorList>
    </citation>
    <scope>NUCLEOTIDE SEQUENCE</scope>
    <source>
        <strain evidence="2">CBS 315.58</strain>
    </source>
</reference>
<dbReference type="Proteomes" id="UP001303160">
    <property type="component" value="Unassembled WGS sequence"/>
</dbReference>
<gene>
    <name evidence="2" type="ORF">QBC40DRAFT_314259</name>
</gene>
<comment type="caution">
    <text evidence="2">The sequence shown here is derived from an EMBL/GenBank/DDBJ whole genome shotgun (WGS) entry which is preliminary data.</text>
</comment>
<reference evidence="2" key="2">
    <citation type="submission" date="2023-05" db="EMBL/GenBank/DDBJ databases">
        <authorList>
            <consortium name="Lawrence Berkeley National Laboratory"/>
            <person name="Steindorff A."/>
            <person name="Hensen N."/>
            <person name="Bonometti L."/>
            <person name="Westerberg I."/>
            <person name="Brannstrom I.O."/>
            <person name="Guillou S."/>
            <person name="Cros-Aarteil S."/>
            <person name="Calhoun S."/>
            <person name="Haridas S."/>
            <person name="Kuo A."/>
            <person name="Mondo S."/>
            <person name="Pangilinan J."/>
            <person name="Riley R."/>
            <person name="Labutti K."/>
            <person name="Andreopoulos B."/>
            <person name="Lipzen A."/>
            <person name="Chen C."/>
            <person name="Yanf M."/>
            <person name="Daum C."/>
            <person name="Ng V."/>
            <person name="Clum A."/>
            <person name="Ohm R."/>
            <person name="Martin F."/>
            <person name="Silar P."/>
            <person name="Natvig D."/>
            <person name="Lalanne C."/>
            <person name="Gautier V."/>
            <person name="Ament-Velasquez S.L."/>
            <person name="Kruys A."/>
            <person name="Hutchinson M.I."/>
            <person name="Powell A.J."/>
            <person name="Barry K."/>
            <person name="Miller A.N."/>
            <person name="Grigoriev I.V."/>
            <person name="Debuchy R."/>
            <person name="Gladieux P."/>
            <person name="Thoren M.H."/>
            <person name="Johannesson H."/>
        </authorList>
    </citation>
    <scope>NUCLEOTIDE SEQUENCE</scope>
    <source>
        <strain evidence="2">CBS 315.58</strain>
    </source>
</reference>
<sequence length="237" mass="27391">MFEHHCWIQPFDILAKWIHVSLSPGSAVCWKMIISFSVLPPPPRKERPIFADPLTFCIMAPARRKRKAPSEDSEESTTMANVKRKAPAKPTEANVAQQVDRQAPSTQRELEVVFQRQSNHGQELPEPNYGPGNPDAVDFRIWCPWRDPDLTNLTDALGMAGMFRLHITKLVEEEFIIDYRRDLGHTWDVEGDLNEMVAEWRVRDEDWPVPVPLASPWFPKSRKLLEKIKNEMQAQLE</sequence>
<keyword evidence="3" id="KW-1185">Reference proteome</keyword>
<feature type="region of interest" description="Disordered" evidence="1">
    <location>
        <begin position="63"/>
        <end position="108"/>
    </location>
</feature>
<evidence type="ECO:0000313" key="3">
    <source>
        <dbReference type="Proteomes" id="UP001303160"/>
    </source>
</evidence>
<organism evidence="2 3">
    <name type="scientific">Triangularia verruculosa</name>
    <dbReference type="NCBI Taxonomy" id="2587418"/>
    <lineage>
        <taxon>Eukaryota</taxon>
        <taxon>Fungi</taxon>
        <taxon>Dikarya</taxon>
        <taxon>Ascomycota</taxon>
        <taxon>Pezizomycotina</taxon>
        <taxon>Sordariomycetes</taxon>
        <taxon>Sordariomycetidae</taxon>
        <taxon>Sordariales</taxon>
        <taxon>Podosporaceae</taxon>
        <taxon>Triangularia</taxon>
    </lineage>
</organism>
<dbReference type="EMBL" id="MU863993">
    <property type="protein sequence ID" value="KAK4196120.1"/>
    <property type="molecule type" value="Genomic_DNA"/>
</dbReference>
<evidence type="ECO:0000256" key="1">
    <source>
        <dbReference type="SAM" id="MobiDB-lite"/>
    </source>
</evidence>
<evidence type="ECO:0000313" key="2">
    <source>
        <dbReference type="EMBL" id="KAK4196120.1"/>
    </source>
</evidence>
<dbReference type="AlphaFoldDB" id="A0AAN7ASM1"/>
<name>A0AAN7ASM1_9PEZI</name>
<proteinExistence type="predicted"/>